<dbReference type="AlphaFoldDB" id="A0A3N2B9F4"/>
<feature type="active site" description="Tele-phosphohistidine intermediate" evidence="1">
    <location>
        <position position="11"/>
    </location>
</feature>
<organism evidence="3 4">
    <name type="scientific">Bogoriella caseilytica</name>
    <dbReference type="NCBI Taxonomy" id="56055"/>
    <lineage>
        <taxon>Bacteria</taxon>
        <taxon>Bacillati</taxon>
        <taxon>Actinomycetota</taxon>
        <taxon>Actinomycetes</taxon>
        <taxon>Micrococcales</taxon>
        <taxon>Bogoriellaceae</taxon>
        <taxon>Bogoriella</taxon>
    </lineage>
</organism>
<gene>
    <name evidence="3" type="ORF">EDD31_0220</name>
</gene>
<evidence type="ECO:0000256" key="2">
    <source>
        <dbReference type="PIRSR" id="PIRSR613078-2"/>
    </source>
</evidence>
<dbReference type="PROSITE" id="PS00175">
    <property type="entry name" value="PG_MUTASE"/>
    <property type="match status" value="1"/>
</dbReference>
<protein>
    <submittedName>
        <fullName evidence="3">Putative phosphoglycerate mutase</fullName>
    </submittedName>
</protein>
<dbReference type="OrthoDB" id="4697614at2"/>
<feature type="binding site" evidence="2">
    <location>
        <begin position="110"/>
        <end position="111"/>
    </location>
    <ligand>
        <name>substrate</name>
    </ligand>
</feature>
<evidence type="ECO:0000313" key="3">
    <source>
        <dbReference type="EMBL" id="ROR71881.1"/>
    </source>
</evidence>
<dbReference type="SUPFAM" id="SSF53254">
    <property type="entry name" value="Phosphoglycerate mutase-like"/>
    <property type="match status" value="1"/>
</dbReference>
<keyword evidence="4" id="KW-1185">Reference proteome</keyword>
<sequence length="205" mass="22161">MTAGTVVLWRHGQTDYNATGRLQGQIDIPLNSDGVRQATLSGTALSVFEPTRILTSDLSRARQTAQALAERTGVEPIPEPRLRERNFGAWEGLTHPEIEQGWPEAYAQWRRGEEPIGVGAETRTACGLRVAETVREAAAELGPEDVLVVVAHGAAIGLGLTVLLDLDPARWYGISGLANCGWSLIHPNSGREPSWRLSAHNLGVD</sequence>
<feature type="active site" description="Proton donor/acceptor" evidence="1">
    <location>
        <position position="84"/>
    </location>
</feature>
<dbReference type="RefSeq" id="WP_123302536.1">
    <property type="nucleotide sequence ID" value="NZ_RKHK01000001.1"/>
</dbReference>
<dbReference type="PANTHER" id="PTHR48100">
    <property type="entry name" value="BROAD-SPECIFICITY PHOSPHATASE YOR283W-RELATED"/>
    <property type="match status" value="1"/>
</dbReference>
<dbReference type="InterPro" id="IPR029033">
    <property type="entry name" value="His_PPase_superfam"/>
</dbReference>
<reference evidence="3 4" key="1">
    <citation type="submission" date="2018-11" db="EMBL/GenBank/DDBJ databases">
        <title>Sequencing the genomes of 1000 actinobacteria strains.</title>
        <authorList>
            <person name="Klenk H.-P."/>
        </authorList>
    </citation>
    <scope>NUCLEOTIDE SEQUENCE [LARGE SCALE GENOMIC DNA]</scope>
    <source>
        <strain evidence="3 4">DSM 11294</strain>
    </source>
</reference>
<proteinExistence type="predicted"/>
<dbReference type="CDD" id="cd07067">
    <property type="entry name" value="HP_PGM_like"/>
    <property type="match status" value="1"/>
</dbReference>
<dbReference type="GO" id="GO:0005737">
    <property type="term" value="C:cytoplasm"/>
    <property type="evidence" value="ECO:0007669"/>
    <property type="project" value="TreeGrafter"/>
</dbReference>
<dbReference type="InterPro" id="IPR013078">
    <property type="entry name" value="His_Pase_superF_clade-1"/>
</dbReference>
<feature type="binding site" evidence="2">
    <location>
        <begin position="10"/>
        <end position="17"/>
    </location>
    <ligand>
        <name>substrate</name>
    </ligand>
</feature>
<evidence type="ECO:0000313" key="4">
    <source>
        <dbReference type="Proteomes" id="UP000280668"/>
    </source>
</evidence>
<dbReference type="InterPro" id="IPR001345">
    <property type="entry name" value="PG/BPGM_mutase_AS"/>
</dbReference>
<accession>A0A3N2B9F4</accession>
<dbReference type="GO" id="GO:0016791">
    <property type="term" value="F:phosphatase activity"/>
    <property type="evidence" value="ECO:0007669"/>
    <property type="project" value="TreeGrafter"/>
</dbReference>
<dbReference type="Gene3D" id="3.40.50.1240">
    <property type="entry name" value="Phosphoglycerate mutase-like"/>
    <property type="match status" value="1"/>
</dbReference>
<dbReference type="InterPro" id="IPR050275">
    <property type="entry name" value="PGM_Phosphatase"/>
</dbReference>
<dbReference type="SMART" id="SM00855">
    <property type="entry name" value="PGAM"/>
    <property type="match status" value="1"/>
</dbReference>
<dbReference type="Proteomes" id="UP000280668">
    <property type="component" value="Unassembled WGS sequence"/>
</dbReference>
<name>A0A3N2B9F4_9MICO</name>
<dbReference type="Pfam" id="PF00300">
    <property type="entry name" value="His_Phos_1"/>
    <property type="match status" value="1"/>
</dbReference>
<evidence type="ECO:0000256" key="1">
    <source>
        <dbReference type="PIRSR" id="PIRSR613078-1"/>
    </source>
</evidence>
<feature type="binding site" evidence="2">
    <location>
        <position position="60"/>
    </location>
    <ligand>
        <name>substrate</name>
    </ligand>
</feature>
<dbReference type="EMBL" id="RKHK01000001">
    <property type="protein sequence ID" value="ROR71881.1"/>
    <property type="molecule type" value="Genomic_DNA"/>
</dbReference>
<dbReference type="PANTHER" id="PTHR48100:SF62">
    <property type="entry name" value="GLUCOSYL-3-PHOSPHOGLYCERATE PHOSPHATASE"/>
    <property type="match status" value="1"/>
</dbReference>
<comment type="caution">
    <text evidence="3">The sequence shown here is derived from an EMBL/GenBank/DDBJ whole genome shotgun (WGS) entry which is preliminary data.</text>
</comment>